<gene>
    <name evidence="2" type="ORF">LZ016_13680</name>
</gene>
<dbReference type="SUPFAM" id="SSF51735">
    <property type="entry name" value="NAD(P)-binding Rossmann-fold domains"/>
    <property type="match status" value="1"/>
</dbReference>
<dbReference type="InterPro" id="IPR016040">
    <property type="entry name" value="NAD(P)-bd_dom"/>
</dbReference>
<evidence type="ECO:0000259" key="1">
    <source>
        <dbReference type="Pfam" id="PF16363"/>
    </source>
</evidence>
<comment type="caution">
    <text evidence="2">The sequence shown here is derived from an EMBL/GenBank/DDBJ whole genome shotgun (WGS) entry which is preliminary data.</text>
</comment>
<dbReference type="Pfam" id="PF16363">
    <property type="entry name" value="GDP_Man_Dehyd"/>
    <property type="match status" value="1"/>
</dbReference>
<sequence length="299" mass="32152">MARTLLTGAAGFTGRYVAAALAARGHEIHAVVHDTPDEAIGGASEVHQGNLTELDAISRIVEAVRPDHVVHLAAIAFVAHGDVEQMYRSNILGTRQLLEALARSAAKPASIVLASSANVYGTAREGMQDESQPLAPANDYGVTKVAAEHVASLYRASLPIIVVRPFNYTGRGQSAEFIVPKIVEHARRRASVIELGNLDVARDFSDVRVVAEAYARLVSAPEAIGGTFNICSGRAISLQEVLDLVSLLLGHKLDVRVSPKFVRENEVRSLWGSPEKLRGVVGGLPMIPFENTLRWMLEA</sequence>
<name>A0ABS9VQ88_9SPHN</name>
<evidence type="ECO:0000313" key="2">
    <source>
        <dbReference type="EMBL" id="MCH8617143.1"/>
    </source>
</evidence>
<keyword evidence="3" id="KW-1185">Reference proteome</keyword>
<dbReference type="Gene3D" id="3.40.50.720">
    <property type="entry name" value="NAD(P)-binding Rossmann-like Domain"/>
    <property type="match status" value="1"/>
</dbReference>
<dbReference type="InterPro" id="IPR036291">
    <property type="entry name" value="NAD(P)-bd_dom_sf"/>
</dbReference>
<dbReference type="RefSeq" id="WP_241448010.1">
    <property type="nucleotide sequence ID" value="NZ_JAKZHW010000002.1"/>
</dbReference>
<organism evidence="2 3">
    <name type="scientific">Sphingomonas telluris</name>
    <dbReference type="NCBI Taxonomy" id="2907998"/>
    <lineage>
        <taxon>Bacteria</taxon>
        <taxon>Pseudomonadati</taxon>
        <taxon>Pseudomonadota</taxon>
        <taxon>Alphaproteobacteria</taxon>
        <taxon>Sphingomonadales</taxon>
        <taxon>Sphingomonadaceae</taxon>
        <taxon>Sphingomonas</taxon>
    </lineage>
</organism>
<reference evidence="2 3" key="1">
    <citation type="submission" date="2022-03" db="EMBL/GenBank/DDBJ databases">
        <authorList>
            <person name="Jo J.-H."/>
            <person name="Im W.-T."/>
        </authorList>
    </citation>
    <scope>NUCLEOTIDE SEQUENCE [LARGE SCALE GENOMIC DNA]</scope>
    <source>
        <strain evidence="2 3">SM33</strain>
    </source>
</reference>
<dbReference type="GO" id="GO:0008446">
    <property type="term" value="F:GDP-mannose 4,6-dehydratase activity"/>
    <property type="evidence" value="ECO:0007669"/>
    <property type="project" value="UniProtKB-EC"/>
</dbReference>
<dbReference type="EMBL" id="JAKZHW010000002">
    <property type="protein sequence ID" value="MCH8617143.1"/>
    <property type="molecule type" value="Genomic_DNA"/>
</dbReference>
<dbReference type="PANTHER" id="PTHR43000">
    <property type="entry name" value="DTDP-D-GLUCOSE 4,6-DEHYDRATASE-RELATED"/>
    <property type="match status" value="1"/>
</dbReference>
<evidence type="ECO:0000313" key="3">
    <source>
        <dbReference type="Proteomes" id="UP001203058"/>
    </source>
</evidence>
<feature type="domain" description="NAD(P)-binding" evidence="1">
    <location>
        <begin position="5"/>
        <end position="295"/>
    </location>
</feature>
<dbReference type="Gene3D" id="3.90.25.10">
    <property type="entry name" value="UDP-galactose 4-epimerase, domain 1"/>
    <property type="match status" value="1"/>
</dbReference>
<accession>A0ABS9VQ88</accession>
<protein>
    <submittedName>
        <fullName evidence="2">GDP-mannose 4,6-dehydratase</fullName>
        <ecNumber evidence="2">4.2.1.47</ecNumber>
    </submittedName>
</protein>
<keyword evidence="2" id="KW-0456">Lyase</keyword>
<dbReference type="EC" id="4.2.1.47" evidence="2"/>
<proteinExistence type="predicted"/>
<dbReference type="Proteomes" id="UP001203058">
    <property type="component" value="Unassembled WGS sequence"/>
</dbReference>